<feature type="transmembrane region" description="Helical" evidence="1">
    <location>
        <begin position="116"/>
        <end position="139"/>
    </location>
</feature>
<feature type="transmembrane region" description="Helical" evidence="1">
    <location>
        <begin position="159"/>
        <end position="180"/>
    </location>
</feature>
<sequence length="256" mass="27154">MSFVFTSLLVFVAIPMLLIVGILFLRSRYSGRSVSSAVAVARIAAWAGMGIMLIAVVPNIATLVSNEQITVEVPVEPYWPQFPNVTDVVPDHGDLVEGKITSVMVTASHLSFASRFLLISGMLVSTLGTIAVLGSVIMLCTKLLAGSPFDRALRRSGHLAATAVAFGGLIGQILIGIGSARVGEETLRVNGFSYASLGDQNFPTDSPWPIPSFSVNFEFAPLFTALAILVVVELISSGMQLARQNETLKADTDGLV</sequence>
<comment type="caution">
    <text evidence="2">The sequence shown here is derived from an EMBL/GenBank/DDBJ whole genome shotgun (WGS) entry which is preliminary data.</text>
</comment>
<evidence type="ECO:0000313" key="2">
    <source>
        <dbReference type="EMBL" id="GED07382.1"/>
    </source>
</evidence>
<dbReference type="EMBL" id="BJNY01000019">
    <property type="protein sequence ID" value="GED07382.1"/>
    <property type="molecule type" value="Genomic_DNA"/>
</dbReference>
<evidence type="ECO:0000313" key="3">
    <source>
        <dbReference type="Proteomes" id="UP000316612"/>
    </source>
</evidence>
<evidence type="ECO:0008006" key="4">
    <source>
        <dbReference type="Google" id="ProtNLM"/>
    </source>
</evidence>
<keyword evidence="1" id="KW-0472">Membrane</keyword>
<proteinExistence type="predicted"/>
<keyword evidence="1" id="KW-1133">Transmembrane helix</keyword>
<feature type="transmembrane region" description="Helical" evidence="1">
    <location>
        <begin position="37"/>
        <end position="57"/>
    </location>
</feature>
<feature type="transmembrane region" description="Helical" evidence="1">
    <location>
        <begin position="219"/>
        <end position="239"/>
    </location>
</feature>
<dbReference type="AlphaFoldDB" id="A0A4Y4DPW4"/>
<keyword evidence="3" id="KW-1185">Reference proteome</keyword>
<evidence type="ECO:0000256" key="1">
    <source>
        <dbReference type="SAM" id="Phobius"/>
    </source>
</evidence>
<protein>
    <recommendedName>
        <fullName evidence="4">DUF2975 domain-containing protein</fullName>
    </recommendedName>
</protein>
<gene>
    <name evidence="2" type="ORF">AUR04nite_29140</name>
</gene>
<dbReference type="Proteomes" id="UP000316612">
    <property type="component" value="Unassembled WGS sequence"/>
</dbReference>
<accession>A0A4Y4DPW4</accession>
<name>A0A4Y4DPW4_GLUUR</name>
<keyword evidence="1" id="KW-0812">Transmembrane</keyword>
<reference evidence="2 3" key="1">
    <citation type="submission" date="2019-06" db="EMBL/GenBank/DDBJ databases">
        <title>Whole genome shotgun sequence of Glutamicibacter uratoxydans NBRC 15515.</title>
        <authorList>
            <person name="Hosoyama A."/>
            <person name="Uohara A."/>
            <person name="Ohji S."/>
            <person name="Ichikawa N."/>
        </authorList>
    </citation>
    <scope>NUCLEOTIDE SEQUENCE [LARGE SCALE GENOMIC DNA]</scope>
    <source>
        <strain evidence="2 3">NBRC 15515</strain>
    </source>
</reference>
<organism evidence="2 3">
    <name type="scientific">Glutamicibacter uratoxydans</name>
    <name type="common">Arthrobacter uratoxydans</name>
    <dbReference type="NCBI Taxonomy" id="43667"/>
    <lineage>
        <taxon>Bacteria</taxon>
        <taxon>Bacillati</taxon>
        <taxon>Actinomycetota</taxon>
        <taxon>Actinomycetes</taxon>
        <taxon>Micrococcales</taxon>
        <taxon>Micrococcaceae</taxon>
        <taxon>Glutamicibacter</taxon>
    </lineage>
</organism>
<feature type="transmembrane region" description="Helical" evidence="1">
    <location>
        <begin position="6"/>
        <end position="25"/>
    </location>
</feature>